<dbReference type="Pfam" id="PF14624">
    <property type="entry name" value="Vwaint"/>
    <property type="match status" value="1"/>
</dbReference>
<dbReference type="EMBL" id="CM029042">
    <property type="protein sequence ID" value="KAG2621832.1"/>
    <property type="molecule type" value="Genomic_DNA"/>
</dbReference>
<name>A0A8T0UAZ1_PANVG</name>
<dbReference type="InterPro" id="IPR002035">
    <property type="entry name" value="VWF_A"/>
</dbReference>
<dbReference type="AlphaFoldDB" id="A0A8T0UAZ1"/>
<reference evidence="2" key="1">
    <citation type="submission" date="2020-05" db="EMBL/GenBank/DDBJ databases">
        <title>WGS assembly of Panicum virgatum.</title>
        <authorList>
            <person name="Lovell J.T."/>
            <person name="Jenkins J."/>
            <person name="Shu S."/>
            <person name="Juenger T.E."/>
            <person name="Schmutz J."/>
        </authorList>
    </citation>
    <scope>NUCLEOTIDE SEQUENCE</scope>
    <source>
        <strain evidence="2">AP13</strain>
    </source>
</reference>
<dbReference type="SMART" id="SM00327">
    <property type="entry name" value="VWA"/>
    <property type="match status" value="1"/>
</dbReference>
<sequence length="527" mass="56608">MVYNDDEPTPTTNAGNTKGLVTVKDPIDYNRDDVALDKAESVTAVVELDATRSTAVREGVDLVTVLDVSGSMGGEKIDNMKKAMQFVLMKLTPVDRLSIVTFSNGATRECKLRSVTAAAQADIKAIIDRLAAGGGTNIKAGLDTGLAVLTDRVNTKARTANIFLMSDGQQTANNARDVDPGRVAVYTFGFGKDTDHQLLTDIARKSHGGTFSTPFSQLLAGLLTVVAQDVTLTLRPKTVQDDPSAGDLDTMVVAPGTDYKQTTDPATKVITIDFGYVFAGEVRKVTVDFTLLKSQSDTEFTAALAEAQLSYSAQTASSALVTNTKPRPQSTVDLEIFRTQTPSVYASSKVRSVQAEIARRQHANAIGVARAQADGKNLDDARRTLADAQKVLDGTRVDDAQSQKQVAMLRAELQQLLALMGSQDVYDAKGRAYALAAETSHGRQRFGDRGDDTDAVRLFATPRMDTYLQQAKQFDKDPTAPLPSAADDVKQEIADNPVSAVSTQLAFYIQNAITALQAIEKILSRST</sequence>
<dbReference type="Pfam" id="PF00092">
    <property type="entry name" value="VWA"/>
    <property type="match status" value="1"/>
</dbReference>
<organism evidence="2 3">
    <name type="scientific">Panicum virgatum</name>
    <name type="common">Blackwell switchgrass</name>
    <dbReference type="NCBI Taxonomy" id="38727"/>
    <lineage>
        <taxon>Eukaryota</taxon>
        <taxon>Viridiplantae</taxon>
        <taxon>Streptophyta</taxon>
        <taxon>Embryophyta</taxon>
        <taxon>Tracheophyta</taxon>
        <taxon>Spermatophyta</taxon>
        <taxon>Magnoliopsida</taxon>
        <taxon>Liliopsida</taxon>
        <taxon>Poales</taxon>
        <taxon>Poaceae</taxon>
        <taxon>PACMAD clade</taxon>
        <taxon>Panicoideae</taxon>
        <taxon>Panicodae</taxon>
        <taxon>Paniceae</taxon>
        <taxon>Panicinae</taxon>
        <taxon>Panicum</taxon>
        <taxon>Panicum sect. Hiantes</taxon>
    </lineage>
</organism>
<dbReference type="Proteomes" id="UP000823388">
    <property type="component" value="Chromosome 3N"/>
</dbReference>
<dbReference type="PROSITE" id="PS50234">
    <property type="entry name" value="VWFA"/>
    <property type="match status" value="1"/>
</dbReference>
<dbReference type="InterPro" id="IPR036465">
    <property type="entry name" value="vWFA_dom_sf"/>
</dbReference>
<protein>
    <recommendedName>
        <fullName evidence="1">VWFA domain-containing protein</fullName>
    </recommendedName>
</protein>
<gene>
    <name evidence="2" type="ORF">PVAP13_3NG322700</name>
</gene>
<dbReference type="Gene3D" id="3.40.50.410">
    <property type="entry name" value="von Willebrand factor, type A domain"/>
    <property type="match status" value="1"/>
</dbReference>
<dbReference type="PANTHER" id="PTHR10579:SF125">
    <property type="entry name" value="VWFA DOMAIN-CONTAINING PROTEIN"/>
    <property type="match status" value="1"/>
</dbReference>
<evidence type="ECO:0000313" key="2">
    <source>
        <dbReference type="EMBL" id="KAG2621832.1"/>
    </source>
</evidence>
<dbReference type="SUPFAM" id="SSF53300">
    <property type="entry name" value="vWA-like"/>
    <property type="match status" value="1"/>
</dbReference>
<evidence type="ECO:0000313" key="3">
    <source>
        <dbReference type="Proteomes" id="UP000823388"/>
    </source>
</evidence>
<proteinExistence type="predicted"/>
<dbReference type="PANTHER" id="PTHR10579">
    <property type="entry name" value="CALCIUM-ACTIVATED CHLORIDE CHANNEL REGULATOR"/>
    <property type="match status" value="1"/>
</dbReference>
<feature type="domain" description="VWFA" evidence="1">
    <location>
        <begin position="61"/>
        <end position="226"/>
    </location>
</feature>
<evidence type="ECO:0000259" key="1">
    <source>
        <dbReference type="PROSITE" id="PS50234"/>
    </source>
</evidence>
<comment type="caution">
    <text evidence="2">The sequence shown here is derived from an EMBL/GenBank/DDBJ whole genome shotgun (WGS) entry which is preliminary data.</text>
</comment>
<keyword evidence="3" id="KW-1185">Reference proteome</keyword>
<dbReference type="InterPro" id="IPR051266">
    <property type="entry name" value="CLCR"/>
</dbReference>
<accession>A0A8T0UAZ1</accession>
<dbReference type="InterPro" id="IPR032838">
    <property type="entry name" value="Vwaint_dom"/>
</dbReference>